<dbReference type="EMBL" id="CCNE01000005">
    <property type="protein sequence ID" value="CDX50974.1"/>
    <property type="molecule type" value="Genomic_DNA"/>
</dbReference>
<reference evidence="2 3" key="1">
    <citation type="submission" date="2014-08" db="EMBL/GenBank/DDBJ databases">
        <authorList>
            <person name="Moulin Lionel"/>
        </authorList>
    </citation>
    <scope>NUCLEOTIDE SEQUENCE [LARGE SCALE GENOMIC DNA]</scope>
</reference>
<evidence type="ECO:0000313" key="2">
    <source>
        <dbReference type="EMBL" id="CDX50974.1"/>
    </source>
</evidence>
<sequence>MDRNRIGTVLMGLLLAFACMSTTAHSAPKCSPKSYSQARSAMTSRLLAAGYSKPQAGFLMRNADRMTSTLRADRLNDKAKACGIDSARAYVLGCLDKQLFPLQSGTSASLDDEKQTKGFWGKKRLTIRELLFISEFHGCLGAAKEYLFRG</sequence>
<accession>A0A090G2L4</accession>
<gene>
    <name evidence="2" type="ORF">MPL3365_130233</name>
</gene>
<dbReference type="Proteomes" id="UP000046122">
    <property type="component" value="Unassembled WGS sequence"/>
</dbReference>
<feature type="chain" id="PRO_5001856346" description="Lipoprotein" evidence="1">
    <location>
        <begin position="27"/>
        <end position="150"/>
    </location>
</feature>
<dbReference type="AlphaFoldDB" id="A0A090G2L4"/>
<feature type="signal peptide" evidence="1">
    <location>
        <begin position="1"/>
        <end position="26"/>
    </location>
</feature>
<organism evidence="2 3">
    <name type="scientific">Mesorhizobium plurifarium</name>
    <dbReference type="NCBI Taxonomy" id="69974"/>
    <lineage>
        <taxon>Bacteria</taxon>
        <taxon>Pseudomonadati</taxon>
        <taxon>Pseudomonadota</taxon>
        <taxon>Alphaproteobacteria</taxon>
        <taxon>Hyphomicrobiales</taxon>
        <taxon>Phyllobacteriaceae</taxon>
        <taxon>Mesorhizobium</taxon>
    </lineage>
</organism>
<protein>
    <recommendedName>
        <fullName evidence="4">Lipoprotein</fullName>
    </recommendedName>
</protein>
<keyword evidence="1" id="KW-0732">Signal</keyword>
<name>A0A090G2L4_MESPL</name>
<dbReference type="PROSITE" id="PS51257">
    <property type="entry name" value="PROKAR_LIPOPROTEIN"/>
    <property type="match status" value="1"/>
</dbReference>
<evidence type="ECO:0000256" key="1">
    <source>
        <dbReference type="SAM" id="SignalP"/>
    </source>
</evidence>
<proteinExistence type="predicted"/>
<evidence type="ECO:0000313" key="3">
    <source>
        <dbReference type="Proteomes" id="UP000046122"/>
    </source>
</evidence>
<evidence type="ECO:0008006" key="4">
    <source>
        <dbReference type="Google" id="ProtNLM"/>
    </source>
</evidence>